<evidence type="ECO:0000313" key="2">
    <source>
        <dbReference type="EMBL" id="SEG35877.1"/>
    </source>
</evidence>
<dbReference type="AlphaFoldDB" id="A0A1H5ZJQ9"/>
<dbReference type="Proteomes" id="UP000236723">
    <property type="component" value="Unassembled WGS sequence"/>
</dbReference>
<dbReference type="InterPro" id="IPR035197">
    <property type="entry name" value="DUF5313"/>
</dbReference>
<name>A0A1H5ZJQ9_9ACTN</name>
<evidence type="ECO:0000256" key="1">
    <source>
        <dbReference type="SAM" id="Phobius"/>
    </source>
</evidence>
<organism evidence="2 3">
    <name type="scientific">Thermomonospora echinospora</name>
    <dbReference type="NCBI Taxonomy" id="1992"/>
    <lineage>
        <taxon>Bacteria</taxon>
        <taxon>Bacillati</taxon>
        <taxon>Actinomycetota</taxon>
        <taxon>Actinomycetes</taxon>
        <taxon>Streptosporangiales</taxon>
        <taxon>Thermomonosporaceae</taxon>
        <taxon>Thermomonospora</taxon>
    </lineage>
</organism>
<feature type="transmembrane region" description="Helical" evidence="1">
    <location>
        <begin position="98"/>
        <end position="118"/>
    </location>
</feature>
<dbReference type="Pfam" id="PF17240">
    <property type="entry name" value="DUF5313"/>
    <property type="match status" value="1"/>
</dbReference>
<dbReference type="EMBL" id="FNVO01000004">
    <property type="protein sequence ID" value="SEG35877.1"/>
    <property type="molecule type" value="Genomic_DNA"/>
</dbReference>
<protein>
    <submittedName>
        <fullName evidence="2">Uncharacterized protein</fullName>
    </submittedName>
</protein>
<keyword evidence="1" id="KW-1133">Transmembrane helix</keyword>
<keyword evidence="3" id="KW-1185">Reference proteome</keyword>
<accession>A0A1H5ZJQ9</accession>
<proteinExistence type="predicted"/>
<keyword evidence="1" id="KW-0472">Membrane</keyword>
<reference evidence="3" key="1">
    <citation type="submission" date="2016-10" db="EMBL/GenBank/DDBJ databases">
        <authorList>
            <person name="Varghese N."/>
            <person name="Submissions S."/>
        </authorList>
    </citation>
    <scope>NUCLEOTIDE SEQUENCE [LARGE SCALE GENOMIC DNA]</scope>
    <source>
        <strain evidence="3">DSM 43163</strain>
    </source>
</reference>
<gene>
    <name evidence="2" type="ORF">SAMN04489712_104565</name>
</gene>
<feature type="transmembrane region" description="Helical" evidence="1">
    <location>
        <begin position="74"/>
        <end position="92"/>
    </location>
</feature>
<evidence type="ECO:0000313" key="3">
    <source>
        <dbReference type="Proteomes" id="UP000236723"/>
    </source>
</evidence>
<sequence length="138" mass="15241">MLRAEWTDVPRPGVLRTGASRAGASWAGPRVRGRLPGDPGPWQRVRYALGFRLPPANHDWVRHDLTDAGWRGRLMARHLAVMLPICMLLALLPGEWWMHLTVPLLALLASSLTVVVSADDLRNARLRQHGLPPAGRAG</sequence>
<keyword evidence="1" id="KW-0812">Transmembrane</keyword>